<dbReference type="InterPro" id="IPR006521">
    <property type="entry name" value="Tail_protein_I"/>
</dbReference>
<dbReference type="NCBIfam" id="TIGR01634">
    <property type="entry name" value="tail_P2_I"/>
    <property type="match status" value="1"/>
</dbReference>
<accession>A0A483HIP9</accession>
<dbReference type="EMBL" id="SDDL01000055">
    <property type="protein sequence ID" value="TCY83822.1"/>
    <property type="molecule type" value="Genomic_DNA"/>
</dbReference>
<dbReference type="AlphaFoldDB" id="A0A483HIP9"/>
<gene>
    <name evidence="2" type="ORF">ETE94_22000</name>
    <name evidence="1" type="ORF">ETF12_25120</name>
    <name evidence="4" type="ORF">ETH60_23135</name>
    <name evidence="3" type="ORF">ETH94_21875</name>
</gene>
<evidence type="ECO:0000313" key="1">
    <source>
        <dbReference type="EMBL" id="TCW89112.1"/>
    </source>
</evidence>
<evidence type="ECO:0000313" key="2">
    <source>
        <dbReference type="EMBL" id="TCX19247.1"/>
    </source>
</evidence>
<name>A0A483HIP9_KLEPN</name>
<reference evidence="2" key="1">
    <citation type="submission" date="2019-01" db="EMBL/GenBank/DDBJ databases">
        <authorList>
            <person name="Lista F."/>
            <person name="Anselmo A."/>
        </authorList>
    </citation>
    <scope>NUCLEOTIDE SEQUENCE</scope>
    <source>
        <strain evidence="3">10R</strain>
        <strain evidence="2">19S</strain>
        <strain evidence="1">23S</strain>
        <strain evidence="4">2R</strain>
    </source>
</reference>
<comment type="caution">
    <text evidence="2">The sequence shown here is derived from an EMBL/GenBank/DDBJ whole genome shotgun (WGS) entry which is preliminary data.</text>
</comment>
<organism evidence="2">
    <name type="scientific">Klebsiella pneumoniae</name>
    <dbReference type="NCBI Taxonomy" id="573"/>
    <lineage>
        <taxon>Bacteria</taxon>
        <taxon>Pseudomonadati</taxon>
        <taxon>Pseudomonadota</taxon>
        <taxon>Gammaproteobacteria</taxon>
        <taxon>Enterobacterales</taxon>
        <taxon>Enterobacteriaceae</taxon>
        <taxon>Klebsiella/Raoultella group</taxon>
        <taxon>Klebsiella</taxon>
        <taxon>Klebsiella pneumoniae complex</taxon>
    </lineage>
</organism>
<evidence type="ECO:0000313" key="4">
    <source>
        <dbReference type="EMBL" id="TCZ42334.1"/>
    </source>
</evidence>
<dbReference type="EMBL" id="SDDT01000053">
    <property type="protein sequence ID" value="TCZ42334.1"/>
    <property type="molecule type" value="Genomic_DNA"/>
</dbReference>
<dbReference type="EMBL" id="SDBZ01000051">
    <property type="protein sequence ID" value="TCW89112.1"/>
    <property type="molecule type" value="Genomic_DNA"/>
</dbReference>
<evidence type="ECO:0000313" key="3">
    <source>
        <dbReference type="EMBL" id="TCY83822.1"/>
    </source>
</evidence>
<sequence length="206" mass="23115">MNNSLMANGSSLLEQRAAAACASISDLSVPLRDLWNPWKCPVKFLPYLAWAFSVDRWEETWSETEKRQAVSDAFWIHQRKGTVAAVRRVIETLGYSMTLQEWWEVADPAGTFRLEIDLNDIGITESMIKELERIIGDAKPVSRHISQLTLSASAHGTAHIGAAITDGEVITVYPPGYEPDDSIYFDSTAYYGETYYHTGNKYGKSE</sequence>
<dbReference type="Pfam" id="PF09684">
    <property type="entry name" value="Tail_P2_I"/>
    <property type="match status" value="1"/>
</dbReference>
<protein>
    <submittedName>
        <fullName evidence="2">Phage tail protein I</fullName>
    </submittedName>
</protein>
<dbReference type="EMBL" id="SDCD01000051">
    <property type="protein sequence ID" value="TCX19247.1"/>
    <property type="molecule type" value="Genomic_DNA"/>
</dbReference>
<proteinExistence type="predicted"/>